<feature type="compositionally biased region" description="Acidic residues" evidence="1">
    <location>
        <begin position="282"/>
        <end position="311"/>
    </location>
</feature>
<evidence type="ECO:0000313" key="2">
    <source>
        <dbReference type="EMBL" id="MBM7817179.1"/>
    </source>
</evidence>
<evidence type="ECO:0000313" key="3">
    <source>
        <dbReference type="Proteomes" id="UP000809290"/>
    </source>
</evidence>
<proteinExistence type="predicted"/>
<feature type="compositionally biased region" description="Basic residues" evidence="1">
    <location>
        <begin position="1"/>
        <end position="11"/>
    </location>
</feature>
<sequence>MNNFKGRRPARRGGQDRRRQQQPGKHSRGYDRPRKMKEPELPEGVSGRILSSSVHQQLTPLSREHREVVSNHLAAAGTLIDSDPEAAYQHARYAVESAGRIAATREALGLVAYRLGKYDEALRELRTHKRITGATENIPVIADAERGREKPQKALDMFAEAKQSDFDPQTWIEFVLVVAGAHMDLDNLPAAKALIEAQGFTGHAPGSAVRLLSMYADILRAQGDTETGDKYEQLARRTAQRTNVLFGDETPDPNEGIQIITIEEEPEEELAEEEPATGEPDEKPEPEDTSAPDPNIDVEDEVDEILEEAGIDPETVR</sequence>
<evidence type="ECO:0000256" key="1">
    <source>
        <dbReference type="SAM" id="MobiDB-lite"/>
    </source>
</evidence>
<dbReference type="Gene3D" id="1.25.40.10">
    <property type="entry name" value="Tetratricopeptide repeat domain"/>
    <property type="match status" value="1"/>
</dbReference>
<feature type="compositionally biased region" description="Basic and acidic residues" evidence="1">
    <location>
        <begin position="28"/>
        <end position="40"/>
    </location>
</feature>
<dbReference type="InterPro" id="IPR011990">
    <property type="entry name" value="TPR-like_helical_dom_sf"/>
</dbReference>
<name>A0ABS2SLP0_9MICO</name>
<organism evidence="2 3">
    <name type="scientific">Brevibacterium paucivorans</name>
    <dbReference type="NCBI Taxonomy" id="170994"/>
    <lineage>
        <taxon>Bacteria</taxon>
        <taxon>Bacillati</taxon>
        <taxon>Actinomycetota</taxon>
        <taxon>Actinomycetes</taxon>
        <taxon>Micrococcales</taxon>
        <taxon>Brevibacteriaceae</taxon>
        <taxon>Brevibacterium</taxon>
    </lineage>
</organism>
<comment type="caution">
    <text evidence="2">The sequence shown here is derived from an EMBL/GenBank/DDBJ whole genome shotgun (WGS) entry which is preliminary data.</text>
</comment>
<gene>
    <name evidence="2" type="ORF">JOE56_001873</name>
</gene>
<accession>A0ABS2SLP0</accession>
<feature type="region of interest" description="Disordered" evidence="1">
    <location>
        <begin position="1"/>
        <end position="53"/>
    </location>
</feature>
<keyword evidence="3" id="KW-1185">Reference proteome</keyword>
<dbReference type="Proteomes" id="UP000809290">
    <property type="component" value="Unassembled WGS sequence"/>
</dbReference>
<dbReference type="RefSeq" id="WP_204515767.1">
    <property type="nucleotide sequence ID" value="NZ_JAFBCP010000001.1"/>
</dbReference>
<dbReference type="EMBL" id="JAFBCP010000001">
    <property type="protein sequence ID" value="MBM7817179.1"/>
    <property type="molecule type" value="Genomic_DNA"/>
</dbReference>
<feature type="region of interest" description="Disordered" evidence="1">
    <location>
        <begin position="262"/>
        <end position="317"/>
    </location>
</feature>
<protein>
    <submittedName>
        <fullName evidence="2">Tetratricopeptide (TPR) repeat protein</fullName>
    </submittedName>
</protein>
<feature type="compositionally biased region" description="Acidic residues" evidence="1">
    <location>
        <begin position="262"/>
        <end position="276"/>
    </location>
</feature>
<dbReference type="SUPFAM" id="SSF48452">
    <property type="entry name" value="TPR-like"/>
    <property type="match status" value="1"/>
</dbReference>
<reference evidence="2 3" key="1">
    <citation type="submission" date="2021-01" db="EMBL/GenBank/DDBJ databases">
        <title>Sequencing the genomes of 1000 actinobacteria strains.</title>
        <authorList>
            <person name="Klenk H.-P."/>
        </authorList>
    </citation>
    <scope>NUCLEOTIDE SEQUENCE [LARGE SCALE GENOMIC DNA]</scope>
    <source>
        <strain evidence="2 3">DSM 13657</strain>
    </source>
</reference>